<comment type="caution">
    <text evidence="2">The sequence shown here is derived from an EMBL/GenBank/DDBJ whole genome shotgun (WGS) entry which is preliminary data.</text>
</comment>
<evidence type="ECO:0000313" key="3">
    <source>
        <dbReference type="Proteomes" id="UP000789524"/>
    </source>
</evidence>
<protein>
    <submittedName>
        <fullName evidence="2">(African queen) hypothetical protein</fullName>
    </submittedName>
</protein>
<reference evidence="2" key="1">
    <citation type="submission" date="2021-09" db="EMBL/GenBank/DDBJ databases">
        <authorList>
            <person name="Martin H S."/>
        </authorList>
    </citation>
    <scope>NUCLEOTIDE SEQUENCE</scope>
</reference>
<organism evidence="2 3">
    <name type="scientific">Danaus chrysippus</name>
    <name type="common">African queen</name>
    <dbReference type="NCBI Taxonomy" id="151541"/>
    <lineage>
        <taxon>Eukaryota</taxon>
        <taxon>Metazoa</taxon>
        <taxon>Ecdysozoa</taxon>
        <taxon>Arthropoda</taxon>
        <taxon>Hexapoda</taxon>
        <taxon>Insecta</taxon>
        <taxon>Pterygota</taxon>
        <taxon>Neoptera</taxon>
        <taxon>Endopterygota</taxon>
        <taxon>Lepidoptera</taxon>
        <taxon>Glossata</taxon>
        <taxon>Ditrysia</taxon>
        <taxon>Papilionoidea</taxon>
        <taxon>Nymphalidae</taxon>
        <taxon>Danainae</taxon>
        <taxon>Danaini</taxon>
        <taxon>Danaina</taxon>
        <taxon>Danaus</taxon>
        <taxon>Anosia</taxon>
    </lineage>
</organism>
<sequence>MKEIAVSGGGYARAPFIDAQAPQRVDGGEARNAAASSNDRARVASFTRNAGRRTTSGTVPAPPRYYMVLTDERFSTRNPLEKLSAPHSAIDCLYRTRSTRSTRPVSRYIALFLIQNRIVQDYAMTLKWSYVKGNGRFWGHGRKNVWYYSLECDRTLTAVPSTELWHAAAARARAVDEPDVEGSTELRSVGRRSLDPASAIPPRLLAHTVKPRRALTNASYGYLSRRVSVRSETIPRARHVNYCVDLTIIYTEIIKT</sequence>
<evidence type="ECO:0000256" key="1">
    <source>
        <dbReference type="SAM" id="MobiDB-lite"/>
    </source>
</evidence>
<accession>A0A8J2MA98</accession>
<evidence type="ECO:0000313" key="2">
    <source>
        <dbReference type="EMBL" id="CAG9558621.1"/>
    </source>
</evidence>
<dbReference type="AlphaFoldDB" id="A0A8J2MA98"/>
<dbReference type="OrthoDB" id="7485311at2759"/>
<keyword evidence="3" id="KW-1185">Reference proteome</keyword>
<feature type="region of interest" description="Disordered" evidence="1">
    <location>
        <begin position="31"/>
        <end position="57"/>
    </location>
</feature>
<proteinExistence type="predicted"/>
<gene>
    <name evidence="2" type="ORF">DCHRY22_LOCUS673</name>
</gene>
<dbReference type="Proteomes" id="UP000789524">
    <property type="component" value="Unassembled WGS sequence"/>
</dbReference>
<feature type="compositionally biased region" description="Polar residues" evidence="1">
    <location>
        <begin position="46"/>
        <end position="57"/>
    </location>
</feature>
<name>A0A8J2MA98_9NEOP</name>
<dbReference type="EMBL" id="CAKASE010000043">
    <property type="protein sequence ID" value="CAG9558621.1"/>
    <property type="molecule type" value="Genomic_DNA"/>
</dbReference>